<dbReference type="GO" id="GO:0046872">
    <property type="term" value="F:metal ion binding"/>
    <property type="evidence" value="ECO:0007669"/>
    <property type="project" value="UniProtKB-KW"/>
</dbReference>
<dbReference type="InterPro" id="IPR017583">
    <property type="entry name" value="Tagatose/fructose_Pkinase"/>
</dbReference>
<evidence type="ECO:0000256" key="9">
    <source>
        <dbReference type="ARBA" id="ARBA00022840"/>
    </source>
</evidence>
<dbReference type="GO" id="GO:0004747">
    <property type="term" value="F:ribokinase activity"/>
    <property type="evidence" value="ECO:0007669"/>
    <property type="project" value="UniProtKB-UniRule"/>
</dbReference>
<dbReference type="NCBIfam" id="TIGR02152">
    <property type="entry name" value="D_ribokin_bact"/>
    <property type="match status" value="1"/>
</dbReference>
<keyword evidence="7 13" id="KW-0547">Nucleotide-binding</keyword>
<sequence length="305" mass="32380">MIVVVGSLNMDLVTYTNRMPVIGETIIGKSFKQIPGGKGANQADAIAKLGSTVRMIGCVGEDVMGETLLESLYKDGVDISMVKRVKGVATGIASITVDSSANNSIIVVPGANNMLSIEDIKEYEQAIQDSDIVVAQLEVPIETVKYVIKSAKLKGKITILNPAPAAELDDDLLSYVDILIPNKTELELLSGLQVSDDNDLYHATQVLLNKGVRDLIVTLGSKGCVHINNSGTRVYPAYKVQAIDTTAAGDSFIGAIAVGLSEGMSYEQVIPFATAVGALTVTKEGAQSSMPLRSEVEAFTRKNVF</sequence>
<evidence type="ECO:0000256" key="3">
    <source>
        <dbReference type="ARBA" id="ARBA00016943"/>
    </source>
</evidence>
<evidence type="ECO:0000256" key="11">
    <source>
        <dbReference type="ARBA" id="ARBA00022958"/>
    </source>
</evidence>
<evidence type="ECO:0000256" key="6">
    <source>
        <dbReference type="ARBA" id="ARBA00022723"/>
    </source>
</evidence>
<evidence type="ECO:0000259" key="15">
    <source>
        <dbReference type="Pfam" id="PF00294"/>
    </source>
</evidence>
<protein>
    <recommendedName>
        <fullName evidence="3 13">Ribokinase</fullName>
        <shortName evidence="13">RK</shortName>
        <ecNumber evidence="2 13">2.7.1.15</ecNumber>
    </recommendedName>
</protein>
<dbReference type="EC" id="2.7.1.15" evidence="2 13"/>
<comment type="pathway">
    <text evidence="13">Carbohydrate metabolism; D-ribose degradation; D-ribose 5-phosphate from beta-D-ribopyranose: step 2/2.</text>
</comment>
<keyword evidence="14" id="KW-0423">Lactose metabolism</keyword>
<comment type="subunit">
    <text evidence="13">Homodimer.</text>
</comment>
<comment type="subcellular location">
    <subcellularLocation>
        <location evidence="13">Cytoplasm</location>
    </subcellularLocation>
</comment>
<accession>A0A4R2T1P0</accession>
<feature type="domain" description="Carbohydrate kinase PfkB" evidence="15">
    <location>
        <begin position="2"/>
        <end position="291"/>
    </location>
</feature>
<reference evidence="16 17" key="1">
    <citation type="submission" date="2019-03" db="EMBL/GenBank/DDBJ databases">
        <title>Genomic Encyclopedia of Type Strains, Phase IV (KMG-IV): sequencing the most valuable type-strain genomes for metagenomic binning, comparative biology and taxonomic classification.</title>
        <authorList>
            <person name="Goeker M."/>
        </authorList>
    </citation>
    <scope>NUCLEOTIDE SEQUENCE [LARGE SCALE GENOMIC DNA]</scope>
    <source>
        <strain evidence="16 17">DSM 100013</strain>
    </source>
</reference>
<evidence type="ECO:0000256" key="8">
    <source>
        <dbReference type="ARBA" id="ARBA00022777"/>
    </source>
</evidence>
<dbReference type="PANTHER" id="PTHR10584">
    <property type="entry name" value="SUGAR KINASE"/>
    <property type="match status" value="1"/>
</dbReference>
<comment type="activity regulation">
    <text evidence="13">Activated by a monovalent cation that binds near, but not in, the active site. The most likely occupant of the site in vivo is potassium. Ion binding induces a conformational change that may alter substrate affinity.</text>
</comment>
<dbReference type="Pfam" id="PF00294">
    <property type="entry name" value="PfkB"/>
    <property type="match status" value="1"/>
</dbReference>
<dbReference type="InterPro" id="IPR011877">
    <property type="entry name" value="Ribokinase"/>
</dbReference>
<feature type="binding site" evidence="13">
    <location>
        <begin position="218"/>
        <end position="223"/>
    </location>
    <ligand>
        <name>ATP</name>
        <dbReference type="ChEBI" id="CHEBI:30616"/>
    </ligand>
</feature>
<feature type="binding site" evidence="13">
    <location>
        <position position="283"/>
    </location>
    <ligand>
        <name>K(+)</name>
        <dbReference type="ChEBI" id="CHEBI:29103"/>
    </ligand>
</feature>
<comment type="similarity">
    <text evidence="14">Belongs to the carbohydrate kinase PfkB family. LacC subfamily.</text>
</comment>
<evidence type="ECO:0000256" key="7">
    <source>
        <dbReference type="ARBA" id="ARBA00022741"/>
    </source>
</evidence>
<keyword evidence="12 13" id="KW-0119">Carbohydrate metabolism</keyword>
<keyword evidence="10 13" id="KW-0460">Magnesium</keyword>
<keyword evidence="11 13" id="KW-0630">Potassium</keyword>
<dbReference type="GO" id="GO:0005524">
    <property type="term" value="F:ATP binding"/>
    <property type="evidence" value="ECO:0007669"/>
    <property type="project" value="UniProtKB-UniRule"/>
</dbReference>
<evidence type="ECO:0000256" key="1">
    <source>
        <dbReference type="ARBA" id="ARBA00005380"/>
    </source>
</evidence>
<comment type="similarity">
    <text evidence="13">Belongs to the carbohydrate kinase PfkB family. Ribokinase subfamily.</text>
</comment>
<dbReference type="HAMAP" id="MF_01987">
    <property type="entry name" value="Ribokinase"/>
    <property type="match status" value="1"/>
</dbReference>
<feature type="binding site" evidence="13">
    <location>
        <position position="285"/>
    </location>
    <ligand>
        <name>K(+)</name>
        <dbReference type="ChEBI" id="CHEBI:29103"/>
    </ligand>
</feature>
<keyword evidence="17" id="KW-1185">Reference proteome</keyword>
<dbReference type="PROSITE" id="PS00583">
    <property type="entry name" value="PFKB_KINASES_1"/>
    <property type="match status" value="1"/>
</dbReference>
<comment type="caution">
    <text evidence="16">The sequence shown here is derived from an EMBL/GenBank/DDBJ whole genome shotgun (WGS) entry which is preliminary data.</text>
</comment>
<evidence type="ECO:0000256" key="5">
    <source>
        <dbReference type="ARBA" id="ARBA00022679"/>
    </source>
</evidence>
<gene>
    <name evidence="13" type="primary">rbsK</name>
    <name evidence="16" type="ORF">EDD79_10548</name>
</gene>
<feature type="binding site" evidence="13">
    <location>
        <begin position="249"/>
        <end position="250"/>
    </location>
    <ligand>
        <name>ATP</name>
        <dbReference type="ChEBI" id="CHEBI:30616"/>
    </ligand>
</feature>
<evidence type="ECO:0000313" key="16">
    <source>
        <dbReference type="EMBL" id="TCP96060.1"/>
    </source>
</evidence>
<dbReference type="GO" id="GO:0009024">
    <property type="term" value="F:tagatose-6-phosphate kinase activity"/>
    <property type="evidence" value="ECO:0007669"/>
    <property type="project" value="UniProtKB-EC"/>
</dbReference>
<dbReference type="GO" id="GO:2001059">
    <property type="term" value="P:D-tagatose 6-phosphate catabolic process"/>
    <property type="evidence" value="ECO:0007669"/>
    <property type="project" value="UniProtKB-UniPathway"/>
</dbReference>
<evidence type="ECO:0000256" key="10">
    <source>
        <dbReference type="ARBA" id="ARBA00022842"/>
    </source>
</evidence>
<comment type="catalytic activity">
    <reaction evidence="13">
        <text>D-ribose + ATP = D-ribose 5-phosphate + ADP + H(+)</text>
        <dbReference type="Rhea" id="RHEA:13697"/>
        <dbReference type="ChEBI" id="CHEBI:15378"/>
        <dbReference type="ChEBI" id="CHEBI:30616"/>
        <dbReference type="ChEBI" id="CHEBI:47013"/>
        <dbReference type="ChEBI" id="CHEBI:78346"/>
        <dbReference type="ChEBI" id="CHEBI:456216"/>
        <dbReference type="EC" id="2.7.1.15"/>
    </reaction>
</comment>
<name>A0A4R2T1P0_9FIRM</name>
<dbReference type="InterPro" id="IPR029056">
    <property type="entry name" value="Ribokinase-like"/>
</dbReference>
<evidence type="ECO:0000256" key="13">
    <source>
        <dbReference type="HAMAP-Rule" id="MF_01987"/>
    </source>
</evidence>
<feature type="binding site" evidence="13">
    <location>
        <position position="280"/>
    </location>
    <ligand>
        <name>K(+)</name>
        <dbReference type="ChEBI" id="CHEBI:29103"/>
    </ligand>
</feature>
<comment type="caution">
    <text evidence="13">Lacks conserved residue(s) required for the propagation of feature annotation.</text>
</comment>
<dbReference type="FunFam" id="3.40.1190.20:FF:000012">
    <property type="entry name" value="Ribokinase"/>
    <property type="match status" value="1"/>
</dbReference>
<dbReference type="SUPFAM" id="SSF53613">
    <property type="entry name" value="Ribokinase-like"/>
    <property type="match status" value="1"/>
</dbReference>
<dbReference type="GO" id="GO:0005829">
    <property type="term" value="C:cytosol"/>
    <property type="evidence" value="ECO:0007669"/>
    <property type="project" value="TreeGrafter"/>
</dbReference>
<dbReference type="Proteomes" id="UP000295504">
    <property type="component" value="Unassembled WGS sequence"/>
</dbReference>
<feature type="binding site" evidence="13">
    <location>
        <begin position="9"/>
        <end position="11"/>
    </location>
    <ligand>
        <name>substrate</name>
    </ligand>
</feature>
<feature type="binding site" evidence="13">
    <location>
        <position position="250"/>
    </location>
    <ligand>
        <name>substrate</name>
    </ligand>
</feature>
<dbReference type="GO" id="GO:0005988">
    <property type="term" value="P:lactose metabolic process"/>
    <property type="evidence" value="ECO:0007669"/>
    <property type="project" value="UniProtKB-KW"/>
</dbReference>
<feature type="binding site" evidence="13">
    <location>
        <position position="246"/>
    </location>
    <ligand>
        <name>K(+)</name>
        <dbReference type="ChEBI" id="CHEBI:29103"/>
    </ligand>
</feature>
<comment type="catalytic activity">
    <reaction evidence="14">
        <text>D-tagatofuranose 6-phosphate + ATP = D-tagatofuranose 1,6-bisphosphate + ADP + H(+)</text>
        <dbReference type="Rhea" id="RHEA:12420"/>
        <dbReference type="ChEBI" id="CHEBI:15378"/>
        <dbReference type="ChEBI" id="CHEBI:30616"/>
        <dbReference type="ChEBI" id="CHEBI:58694"/>
        <dbReference type="ChEBI" id="CHEBI:58695"/>
        <dbReference type="ChEBI" id="CHEBI:456216"/>
        <dbReference type="EC" id="2.7.1.144"/>
    </reaction>
</comment>
<keyword evidence="8 13" id="KW-0418">Kinase</keyword>
<evidence type="ECO:0000256" key="2">
    <source>
        <dbReference type="ARBA" id="ARBA00012035"/>
    </source>
</evidence>
<evidence type="ECO:0000256" key="14">
    <source>
        <dbReference type="PIRNR" id="PIRNR000535"/>
    </source>
</evidence>
<keyword evidence="4 13" id="KW-0963">Cytoplasm</keyword>
<dbReference type="UniPathway" id="UPA00916">
    <property type="reaction ID" value="UER00889"/>
</dbReference>
<keyword evidence="6 13" id="KW-0479">Metal-binding</keyword>
<dbReference type="CDD" id="cd01174">
    <property type="entry name" value="ribokinase"/>
    <property type="match status" value="1"/>
</dbReference>
<feature type="binding site" evidence="13">
    <location>
        <position position="138"/>
    </location>
    <ligand>
        <name>substrate</name>
    </ligand>
</feature>
<comment type="cofactor">
    <cofactor evidence="13">
        <name>Mg(2+)</name>
        <dbReference type="ChEBI" id="CHEBI:18420"/>
    </cofactor>
    <text evidence="13">Requires a divalent cation, most likely magnesium in vivo, as an electrophilic catalyst to aid phosphoryl group transfer. It is the chelate of the metal and the nucleotide that is the actual substrate.</text>
</comment>
<comment type="similarity">
    <text evidence="1">Belongs to the carbohydrate kinase pfkB family.</text>
</comment>
<organism evidence="16 17">
    <name type="scientific">Serpentinicella alkaliphila</name>
    <dbReference type="NCBI Taxonomy" id="1734049"/>
    <lineage>
        <taxon>Bacteria</taxon>
        <taxon>Bacillati</taxon>
        <taxon>Bacillota</taxon>
        <taxon>Clostridia</taxon>
        <taxon>Peptostreptococcales</taxon>
        <taxon>Natronincolaceae</taxon>
        <taxon>Serpentinicella</taxon>
    </lineage>
</organism>
<dbReference type="EMBL" id="SLYC01000054">
    <property type="protein sequence ID" value="TCP96060.1"/>
    <property type="molecule type" value="Genomic_DNA"/>
</dbReference>
<proteinExistence type="inferred from homology"/>
<dbReference type="PIRSF" id="PIRSF000535">
    <property type="entry name" value="1PFK/6PFK/LacC"/>
    <property type="match status" value="1"/>
</dbReference>
<comment type="function">
    <text evidence="13">Catalyzes the phosphorylation of ribose at O-5 in a reaction requiring ATP and magnesium. The resulting D-ribose-5-phosphate can then be used either for sythesis of nucleotides, histidine, and tryptophan, or as a component of the pentose phosphate pathway.</text>
</comment>
<evidence type="ECO:0000313" key="17">
    <source>
        <dbReference type="Proteomes" id="UP000295504"/>
    </source>
</evidence>
<dbReference type="UniPathway" id="UPA00704">
    <property type="reaction ID" value="UER00715"/>
</dbReference>
<dbReference type="GO" id="GO:0019303">
    <property type="term" value="P:D-ribose catabolic process"/>
    <property type="evidence" value="ECO:0007669"/>
    <property type="project" value="UniProtKB-UniRule"/>
</dbReference>
<dbReference type="InterPro" id="IPR002173">
    <property type="entry name" value="Carboh/pur_kinase_PfkB_CS"/>
</dbReference>
<feature type="binding site" evidence="13">
    <location>
        <position position="289"/>
    </location>
    <ligand>
        <name>K(+)</name>
        <dbReference type="ChEBI" id="CHEBI:29103"/>
    </ligand>
</feature>
<keyword evidence="5 13" id="KW-0808">Transferase</keyword>
<evidence type="ECO:0000256" key="4">
    <source>
        <dbReference type="ARBA" id="ARBA00022490"/>
    </source>
</evidence>
<feature type="binding site" evidence="13">
    <location>
        <begin position="37"/>
        <end position="41"/>
    </location>
    <ligand>
        <name>substrate</name>
    </ligand>
</feature>
<dbReference type="PROSITE" id="PS00584">
    <property type="entry name" value="PFKB_KINASES_2"/>
    <property type="match status" value="1"/>
</dbReference>
<feature type="binding site" evidence="13">
    <location>
        <position position="182"/>
    </location>
    <ligand>
        <name>ATP</name>
        <dbReference type="ChEBI" id="CHEBI:30616"/>
    </ligand>
</feature>
<dbReference type="RefSeq" id="WP_132849617.1">
    <property type="nucleotide sequence ID" value="NZ_CP058648.1"/>
</dbReference>
<dbReference type="InterPro" id="IPR002139">
    <property type="entry name" value="Ribo/fructo_kinase"/>
</dbReference>
<dbReference type="InterPro" id="IPR011611">
    <property type="entry name" value="PfkB_dom"/>
</dbReference>
<dbReference type="OrthoDB" id="9775849at2"/>
<dbReference type="Gene3D" id="3.40.1190.20">
    <property type="match status" value="1"/>
</dbReference>
<dbReference type="PRINTS" id="PR00990">
    <property type="entry name" value="RIBOKINASE"/>
</dbReference>
<dbReference type="PANTHER" id="PTHR10584:SF166">
    <property type="entry name" value="RIBOKINASE"/>
    <property type="match status" value="1"/>
</dbReference>
<evidence type="ECO:0000256" key="12">
    <source>
        <dbReference type="ARBA" id="ARBA00023277"/>
    </source>
</evidence>
<feature type="binding site" evidence="13">
    <location>
        <position position="244"/>
    </location>
    <ligand>
        <name>K(+)</name>
        <dbReference type="ChEBI" id="CHEBI:29103"/>
    </ligand>
</feature>
<feature type="active site" description="Proton acceptor" evidence="13">
    <location>
        <position position="250"/>
    </location>
</feature>
<keyword evidence="9 13" id="KW-0067">ATP-binding</keyword>
<dbReference type="AlphaFoldDB" id="A0A4R2T1P0"/>
<comment type="pathway">
    <text evidence="14">Carbohydrate metabolism; D-tagatose 6-phosphate degradation; D-glyceraldehyde 3-phosphate and glycerone phosphate from D-tagatose 6-phosphate: step 1/2.</text>
</comment>